<dbReference type="GO" id="GO:1990961">
    <property type="term" value="P:xenobiotic detoxification by transmembrane export across the plasma membrane"/>
    <property type="evidence" value="ECO:0007669"/>
    <property type="project" value="InterPro"/>
</dbReference>
<gene>
    <name evidence="10" type="ORF">NT26_p20005</name>
</gene>
<evidence type="ECO:0000313" key="11">
    <source>
        <dbReference type="Proteomes" id="UP000010792"/>
    </source>
</evidence>
<feature type="transmembrane region" description="Helical" evidence="8">
    <location>
        <begin position="403"/>
        <end position="421"/>
    </location>
</feature>
<evidence type="ECO:0000256" key="6">
    <source>
        <dbReference type="ARBA" id="ARBA00022989"/>
    </source>
</evidence>
<dbReference type="KEGG" id="rht:NT26_p20005"/>
<proteinExistence type="inferred from homology"/>
<evidence type="ECO:0000256" key="8">
    <source>
        <dbReference type="RuleBase" id="RU365088"/>
    </source>
</evidence>
<feature type="transmembrane region" description="Helical" evidence="8">
    <location>
        <begin position="193"/>
        <end position="215"/>
    </location>
</feature>
<accession>L0NND8</accession>
<keyword evidence="3 8" id="KW-0813">Transport</keyword>
<feature type="transmembrane region" description="Helical" evidence="8">
    <location>
        <begin position="245"/>
        <end position="269"/>
    </location>
</feature>
<dbReference type="Proteomes" id="UP000010792">
    <property type="component" value="Plasmid NT26_p2"/>
</dbReference>
<keyword evidence="8" id="KW-0997">Cell inner membrane</keyword>
<dbReference type="AlphaFoldDB" id="L0NND8"/>
<evidence type="ECO:0000256" key="1">
    <source>
        <dbReference type="ARBA" id="ARBA00004651"/>
    </source>
</evidence>
<dbReference type="InterPro" id="IPR011701">
    <property type="entry name" value="MFS"/>
</dbReference>
<sequence>MFTAQVIALLQHLERALMTTPPPARDEESGAVRRQPGTRRLTLLLGSYTMLGPFSISTYMPFFPALMAAMGATQAEIQQTLSVYTFAFGFMMLLHGPLADAFGRRAVVLTGLSVYAAASIGGALTTSLVLLMLARTLQGLSVGAGSIVGRAVIRDRLEGAEAQRLLSQVTMIFGLAPAIAPVFGGWLAEWFPWPSVFGFLALFALLQLVATWFYLPETLPPEQRTSVEPAELARTYRTVLGSKPFWLLSLALSGNFAGFFLYVSSAPWFIIEHLGLEQNQFGWLFIPAMSGVIFGSYLSSRVAKRLQRPTTVRWGYGVMFAAVVLNLAYNRFLPPEVPWAVLPVALYTTGMSLAMPSITLLTLDLFPRLRGTAASTQGFLQTMVMTFTSAVLAPLLGASGMKMAIGLTCLALSGYLAWLAYERLLAAPTVQARPEPESVLTPPEP</sequence>
<evidence type="ECO:0000259" key="9">
    <source>
        <dbReference type="PROSITE" id="PS50850"/>
    </source>
</evidence>
<keyword evidence="11" id="KW-1185">Reference proteome</keyword>
<evidence type="ECO:0000313" key="10">
    <source>
        <dbReference type="EMBL" id="CCF22391.1"/>
    </source>
</evidence>
<keyword evidence="4" id="KW-1003">Cell membrane</keyword>
<dbReference type="SUPFAM" id="SSF103473">
    <property type="entry name" value="MFS general substrate transporter"/>
    <property type="match status" value="1"/>
</dbReference>
<dbReference type="InterPro" id="IPR001958">
    <property type="entry name" value="Tet-R_TetA/multi-R_MdtG-like"/>
</dbReference>
<dbReference type="GO" id="GO:0005886">
    <property type="term" value="C:plasma membrane"/>
    <property type="evidence" value="ECO:0007669"/>
    <property type="project" value="UniProtKB-SubCell"/>
</dbReference>
<evidence type="ECO:0000256" key="5">
    <source>
        <dbReference type="ARBA" id="ARBA00022692"/>
    </source>
</evidence>
<comment type="similarity">
    <text evidence="2 8">Belongs to the major facilitator superfamily. Bcr/CmlA family.</text>
</comment>
<dbReference type="NCBIfam" id="TIGR00710">
    <property type="entry name" value="efflux_Bcr_CflA"/>
    <property type="match status" value="1"/>
</dbReference>
<organism evidence="10 11">
    <name type="scientific">Pseudorhizobium banfieldiae</name>
    <dbReference type="NCBI Taxonomy" id="1125847"/>
    <lineage>
        <taxon>Bacteria</taxon>
        <taxon>Pseudomonadati</taxon>
        <taxon>Pseudomonadota</taxon>
        <taxon>Alphaproteobacteria</taxon>
        <taxon>Hyphomicrobiales</taxon>
        <taxon>Rhizobiaceae</taxon>
        <taxon>Rhizobium/Agrobacterium group</taxon>
        <taxon>Pseudorhizobium</taxon>
    </lineage>
</organism>
<dbReference type="InterPro" id="IPR020846">
    <property type="entry name" value="MFS_dom"/>
</dbReference>
<feature type="transmembrane region" description="Helical" evidence="8">
    <location>
        <begin position="165"/>
        <end position="187"/>
    </location>
</feature>
<feature type="transmembrane region" description="Helical" evidence="8">
    <location>
        <begin position="341"/>
        <end position="366"/>
    </location>
</feature>
<keyword evidence="10" id="KW-0614">Plasmid</keyword>
<protein>
    <recommendedName>
        <fullName evidence="8">Bcr/CflA family efflux transporter</fullName>
    </recommendedName>
</protein>
<feature type="transmembrane region" description="Helical" evidence="8">
    <location>
        <begin position="136"/>
        <end position="153"/>
    </location>
</feature>
<feature type="transmembrane region" description="Helical" evidence="8">
    <location>
        <begin position="311"/>
        <end position="329"/>
    </location>
</feature>
<feature type="transmembrane region" description="Helical" evidence="8">
    <location>
        <begin position="81"/>
        <end position="99"/>
    </location>
</feature>
<name>L0NND8_9HYPH</name>
<evidence type="ECO:0000256" key="7">
    <source>
        <dbReference type="ARBA" id="ARBA00023136"/>
    </source>
</evidence>
<dbReference type="CDD" id="cd17320">
    <property type="entry name" value="MFS_MdfA_MDR_like"/>
    <property type="match status" value="1"/>
</dbReference>
<keyword evidence="7 8" id="KW-0472">Membrane</keyword>
<dbReference type="PANTHER" id="PTHR23502:SF132">
    <property type="entry name" value="POLYAMINE TRANSPORTER 2-RELATED"/>
    <property type="match status" value="1"/>
</dbReference>
<feature type="transmembrane region" description="Helical" evidence="8">
    <location>
        <begin position="41"/>
        <end position="61"/>
    </location>
</feature>
<reference evidence="10 11" key="1">
    <citation type="journal article" date="2013" name="Genome Biol. Evol.">
        <title>Life in an arsenic-containing gold mine: genome and physiology of the autotrophic arsenite-oxidizing bacterium rhizobium sp. NT-26.</title>
        <authorList>
            <person name="Andres J."/>
            <person name="Arsene-Ploetze F."/>
            <person name="Barbe V."/>
            <person name="Brochier-Armanet C."/>
            <person name="Cleiss-Arnold J."/>
            <person name="Coppee J.Y."/>
            <person name="Dillies M.A."/>
            <person name="Geist"/>
            <person name="L"/>
            <person name="Joublin A."/>
            <person name="Koechler S."/>
            <person name="Lassalle F."/>
            <person name="Marchal M."/>
            <person name="Medigue C."/>
            <person name="Muller D."/>
            <person name="Nesme X."/>
            <person name="Plewniak F."/>
            <person name="Proux C."/>
            <person name="Ramirez-Bahena M.H."/>
            <person name="Schenowitz C."/>
            <person name="Sismeiro O."/>
            <person name="Vallenet D."/>
            <person name="Santini J.M."/>
            <person name="Bertin P.N."/>
        </authorList>
    </citation>
    <scope>NUCLEOTIDE SEQUENCE [LARGE SCALE GENOMIC DNA]</scope>
    <source>
        <strain evidence="10 11">NT-26</strain>
        <plasmid evidence="10 11">NT26_p2</plasmid>
    </source>
</reference>
<dbReference type="PRINTS" id="PR01035">
    <property type="entry name" value="TCRTETA"/>
</dbReference>
<dbReference type="Gene3D" id="1.20.1720.10">
    <property type="entry name" value="Multidrug resistance protein D"/>
    <property type="match status" value="1"/>
</dbReference>
<feature type="domain" description="Major facilitator superfamily (MFS) profile" evidence="9">
    <location>
        <begin position="41"/>
        <end position="425"/>
    </location>
</feature>
<feature type="transmembrane region" description="Helical" evidence="8">
    <location>
        <begin position="106"/>
        <end position="130"/>
    </location>
</feature>
<dbReference type="PROSITE" id="PS50850">
    <property type="entry name" value="MFS"/>
    <property type="match status" value="1"/>
</dbReference>
<dbReference type="InterPro" id="IPR036259">
    <property type="entry name" value="MFS_trans_sf"/>
</dbReference>
<comment type="subcellular location">
    <subcellularLocation>
        <location evidence="8">Cell inner membrane</location>
        <topology evidence="8">Multi-pass membrane protein</topology>
    </subcellularLocation>
    <subcellularLocation>
        <location evidence="1">Cell membrane</location>
        <topology evidence="1">Multi-pass membrane protein</topology>
    </subcellularLocation>
</comment>
<dbReference type="GO" id="GO:0015385">
    <property type="term" value="F:sodium:proton antiporter activity"/>
    <property type="evidence" value="ECO:0007669"/>
    <property type="project" value="TreeGrafter"/>
</dbReference>
<feature type="transmembrane region" description="Helical" evidence="8">
    <location>
        <begin position="281"/>
        <end position="299"/>
    </location>
</feature>
<dbReference type="InterPro" id="IPR004812">
    <property type="entry name" value="Efflux_drug-R_Bcr/CmlA"/>
</dbReference>
<evidence type="ECO:0000256" key="4">
    <source>
        <dbReference type="ARBA" id="ARBA00022475"/>
    </source>
</evidence>
<evidence type="ECO:0000256" key="2">
    <source>
        <dbReference type="ARBA" id="ARBA00006236"/>
    </source>
</evidence>
<keyword evidence="5 8" id="KW-0812">Transmembrane</keyword>
<evidence type="ECO:0000256" key="3">
    <source>
        <dbReference type="ARBA" id="ARBA00022448"/>
    </source>
</evidence>
<dbReference type="GO" id="GO:0042910">
    <property type="term" value="F:xenobiotic transmembrane transporter activity"/>
    <property type="evidence" value="ECO:0007669"/>
    <property type="project" value="InterPro"/>
</dbReference>
<geneLocation type="plasmid" evidence="10 11">
    <name>NT26_p2</name>
</geneLocation>
<keyword evidence="6 8" id="KW-1133">Transmembrane helix</keyword>
<dbReference type="PANTHER" id="PTHR23502">
    <property type="entry name" value="MAJOR FACILITATOR SUPERFAMILY"/>
    <property type="match status" value="1"/>
</dbReference>
<feature type="transmembrane region" description="Helical" evidence="8">
    <location>
        <begin position="378"/>
        <end position="397"/>
    </location>
</feature>
<dbReference type="Pfam" id="PF07690">
    <property type="entry name" value="MFS_1"/>
    <property type="match status" value="1"/>
</dbReference>
<dbReference type="EMBL" id="FO082822">
    <property type="protein sequence ID" value="CCF22391.1"/>
    <property type="molecule type" value="Genomic_DNA"/>
</dbReference>